<dbReference type="RefSeq" id="WP_070246910.1">
    <property type="nucleotide sequence ID" value="NZ_LROM01000059.1"/>
</dbReference>
<gene>
    <name evidence="5" type="primary">pel</name>
    <name evidence="5" type="ORF">DUPY_11790</name>
</gene>
<dbReference type="PANTHER" id="PTHR31683:SF18">
    <property type="entry name" value="PECTATE LYASE 21-RELATED"/>
    <property type="match status" value="1"/>
</dbReference>
<dbReference type="Gene3D" id="2.160.20.10">
    <property type="entry name" value="Single-stranded right-handed beta-helix, Pectin lyase-like"/>
    <property type="match status" value="1"/>
</dbReference>
<comment type="subcellular location">
    <subcellularLocation>
        <location evidence="2">Secreted</location>
    </subcellularLocation>
</comment>
<evidence type="ECO:0000259" key="4">
    <source>
        <dbReference type="SMART" id="SM00656"/>
    </source>
</evidence>
<dbReference type="AlphaFoldDB" id="A0A1E7X4T0"/>
<dbReference type="InterPro" id="IPR012334">
    <property type="entry name" value="Pectin_lyas_fold"/>
</dbReference>
<accession>A0A1E7X4T0</accession>
<dbReference type="GO" id="GO:0000272">
    <property type="term" value="P:polysaccharide catabolic process"/>
    <property type="evidence" value="ECO:0007669"/>
    <property type="project" value="UniProtKB-KW"/>
</dbReference>
<comment type="caution">
    <text evidence="5">The sequence shown here is derived from an EMBL/GenBank/DDBJ whole genome shotgun (WGS) entry which is preliminary data.</text>
</comment>
<keyword evidence="2" id="KW-0964">Secreted</keyword>
<keyword evidence="1 2" id="KW-0456">Lyase</keyword>
<dbReference type="SUPFAM" id="SSF51126">
    <property type="entry name" value="Pectin lyase-like"/>
    <property type="match status" value="1"/>
</dbReference>
<dbReference type="SMART" id="SM00656">
    <property type="entry name" value="Amb_all"/>
    <property type="match status" value="1"/>
</dbReference>
<dbReference type="Pfam" id="PF00544">
    <property type="entry name" value="Pectate_lyase_4"/>
    <property type="match status" value="1"/>
</dbReference>
<feature type="signal peptide" evidence="3">
    <location>
        <begin position="1"/>
        <end position="25"/>
    </location>
</feature>
<evidence type="ECO:0000256" key="1">
    <source>
        <dbReference type="ARBA" id="ARBA00023239"/>
    </source>
</evidence>
<proteinExistence type="inferred from homology"/>
<sequence>MTTRINMTGAALAVLVAFAAAPAHADDTLQTAPSNGWAGQNGGTKGGAGASSAATYKVNSAAQLLAAIKAQGDKPKIIKLYGTIDPTTADNGGPYKDAADQKTRLQIRLTSNTTLIGMGSDTKLVNAGLVLNGIQNVIIRNLNIVNPCDINPIWDPEDGSAGNWNSEYDGINISNSKNIWVDHNVFTDAPKTDDQLPTANGRLKQCHDAALDVKNGSDFVTVSNNRFELHQKNNLIGSSDSTTSDDGHLTVTFNNNHFLHISERAPRVRFGKVHIFNNYFEGNRAHKVYPHKYSVGVGYKAKIIMQNNAFEVAGASSCTDMVNNPGSASKSGAITDAGSLLNGAALNLAGKCSFSSAVGWTPPYSASPAAASSVKQSVLNNAGTGKISVN</sequence>
<dbReference type="PANTHER" id="PTHR31683">
    <property type="entry name" value="PECTATE LYASE 18-RELATED"/>
    <property type="match status" value="1"/>
</dbReference>
<feature type="domain" description="Pectate lyase" evidence="4">
    <location>
        <begin position="51"/>
        <end position="316"/>
    </location>
</feature>
<keyword evidence="6" id="KW-1185">Reference proteome</keyword>
<keyword evidence="3" id="KW-0732">Signal</keyword>
<dbReference type="InterPro" id="IPR011050">
    <property type="entry name" value="Pectin_lyase_fold/virulence"/>
</dbReference>
<dbReference type="EMBL" id="LROM01000059">
    <property type="protein sequence ID" value="OFA07634.1"/>
    <property type="molecule type" value="Genomic_DNA"/>
</dbReference>
<keyword evidence="2" id="KW-0119">Carbohydrate metabolism</keyword>
<dbReference type="GO" id="GO:0030570">
    <property type="term" value="F:pectate lyase activity"/>
    <property type="evidence" value="ECO:0007669"/>
    <property type="project" value="UniProtKB-EC"/>
</dbReference>
<evidence type="ECO:0000256" key="2">
    <source>
        <dbReference type="RuleBase" id="RU361173"/>
    </source>
</evidence>
<evidence type="ECO:0000256" key="3">
    <source>
        <dbReference type="SAM" id="SignalP"/>
    </source>
</evidence>
<dbReference type="PATRIC" id="fig|762836.4.peg.1229"/>
<dbReference type="InterPro" id="IPR002022">
    <property type="entry name" value="Pec_lyase"/>
</dbReference>
<name>A0A1E7X4T0_9BURK</name>
<dbReference type="Proteomes" id="UP000175989">
    <property type="component" value="Unassembled WGS sequence"/>
</dbReference>
<dbReference type="OrthoDB" id="9804661at2"/>
<dbReference type="InterPro" id="IPR045032">
    <property type="entry name" value="PEL"/>
</dbReference>
<dbReference type="GO" id="GO:0005576">
    <property type="term" value="C:extracellular region"/>
    <property type="evidence" value="ECO:0007669"/>
    <property type="project" value="UniProtKB-SubCell"/>
</dbReference>
<protein>
    <submittedName>
        <fullName evidence="5">Pectate lyase</fullName>
        <ecNumber evidence="5">4.2.2.2</ecNumber>
    </submittedName>
</protein>
<reference evidence="6" key="1">
    <citation type="journal article" date="2016" name="Front. Microbiol.">
        <title>Molecular Keys to the Janthinobacterium and Duganella spp. Interaction with the Plant Pathogen Fusarium graminearum.</title>
        <authorList>
            <person name="Haack F.S."/>
            <person name="Poehlein A."/>
            <person name="Kroger C."/>
            <person name="Voigt C.A."/>
            <person name="Piepenbring M."/>
            <person name="Bode H.B."/>
            <person name="Daniel R."/>
            <person name="Schafer W."/>
            <person name="Streit W.R."/>
        </authorList>
    </citation>
    <scope>NUCLEOTIDE SEQUENCE [LARGE SCALE GENOMIC DNA]</scope>
    <source>
        <strain evidence="6">T54</strain>
    </source>
</reference>
<organism evidence="5 6">
    <name type="scientific">Duganella phyllosphaerae</name>
    <dbReference type="NCBI Taxonomy" id="762836"/>
    <lineage>
        <taxon>Bacteria</taxon>
        <taxon>Pseudomonadati</taxon>
        <taxon>Pseudomonadota</taxon>
        <taxon>Betaproteobacteria</taxon>
        <taxon>Burkholderiales</taxon>
        <taxon>Oxalobacteraceae</taxon>
        <taxon>Telluria group</taxon>
        <taxon>Duganella</taxon>
    </lineage>
</organism>
<evidence type="ECO:0000313" key="5">
    <source>
        <dbReference type="EMBL" id="OFA07634.1"/>
    </source>
</evidence>
<keyword evidence="2" id="KW-0624">Polysaccharide degradation</keyword>
<comment type="similarity">
    <text evidence="2">Belongs to the polysaccharide lyase 1 family.</text>
</comment>
<evidence type="ECO:0000313" key="6">
    <source>
        <dbReference type="Proteomes" id="UP000175989"/>
    </source>
</evidence>
<feature type="chain" id="PRO_5009208358" evidence="3">
    <location>
        <begin position="26"/>
        <end position="390"/>
    </location>
</feature>
<dbReference type="EC" id="4.2.2.2" evidence="5"/>